<feature type="compositionally biased region" description="Basic residues" evidence="1">
    <location>
        <begin position="168"/>
        <end position="181"/>
    </location>
</feature>
<evidence type="ECO:0000313" key="4">
    <source>
        <dbReference type="Proteomes" id="UP001341281"/>
    </source>
</evidence>
<evidence type="ECO:0000313" key="3">
    <source>
        <dbReference type="EMBL" id="WVZ94768.1"/>
    </source>
</evidence>
<dbReference type="PANTHER" id="PTHR45125">
    <property type="entry name" value="F21J9.4-RELATED"/>
    <property type="match status" value="1"/>
</dbReference>
<accession>A0AAQ3XDF1</accession>
<organism evidence="3 4">
    <name type="scientific">Paspalum notatum var. saurae</name>
    <dbReference type="NCBI Taxonomy" id="547442"/>
    <lineage>
        <taxon>Eukaryota</taxon>
        <taxon>Viridiplantae</taxon>
        <taxon>Streptophyta</taxon>
        <taxon>Embryophyta</taxon>
        <taxon>Tracheophyta</taxon>
        <taxon>Spermatophyta</taxon>
        <taxon>Magnoliopsida</taxon>
        <taxon>Liliopsida</taxon>
        <taxon>Poales</taxon>
        <taxon>Poaceae</taxon>
        <taxon>PACMAD clade</taxon>
        <taxon>Panicoideae</taxon>
        <taxon>Andropogonodae</taxon>
        <taxon>Paspaleae</taxon>
        <taxon>Paspalinae</taxon>
        <taxon>Paspalum</taxon>
    </lineage>
</organism>
<dbReference type="Pfam" id="PF14303">
    <property type="entry name" value="NAM-associated"/>
    <property type="match status" value="1"/>
</dbReference>
<sequence length="393" mass="44123">MSVSEATFDEAIRIMQVISKQLLELSMAKLYSGKALTVFEDSLHCQAAVDSAKEEEELKKRDAPSDYSWPASSLELYPDEMENQFNPYVRDAENSQACPETQQWEFPMPGSMDEINQAANSQFIPNDAGQYQMSFQNVMSQTEIGFVPDSQVQSNLNGNDSVLGIPRPKPRKGSKGKKVSQRGKAFSKEEDWVICSVFLNVSKDPVTAYFFYPLSKISGTNQSSGGYYQRMHDYFHENFGTQSNRSVIATQHSIQKAVNKFSGFFSIVERLNESGHNEQSRINEAVKLYEDSEAWTFGHCWDVLRHEPKWNDKMLEINTVGNVTRVNQRLAANSTNDQVVGGNADNTVRPEGRDIAKKRKARPCEDTSASSAAIEVLSTMNANGQLKDDKEDT</sequence>
<proteinExistence type="predicted"/>
<dbReference type="PANTHER" id="PTHR45125:SF40">
    <property type="entry name" value="OS06G0117800 PROTEIN"/>
    <property type="match status" value="1"/>
</dbReference>
<evidence type="ECO:0000259" key="2">
    <source>
        <dbReference type="Pfam" id="PF14303"/>
    </source>
</evidence>
<feature type="region of interest" description="Disordered" evidence="1">
    <location>
        <begin position="342"/>
        <end position="371"/>
    </location>
</feature>
<protein>
    <recommendedName>
        <fullName evidence="2">No apical meristem-associated C-terminal domain-containing protein</fullName>
    </recommendedName>
</protein>
<keyword evidence="4" id="KW-1185">Reference proteome</keyword>
<gene>
    <name evidence="3" type="ORF">U9M48_040627</name>
</gene>
<dbReference type="Proteomes" id="UP001341281">
    <property type="component" value="Chromosome 09"/>
</dbReference>
<reference evidence="3 4" key="1">
    <citation type="submission" date="2024-02" db="EMBL/GenBank/DDBJ databases">
        <title>High-quality chromosome-scale genome assembly of Pensacola bahiagrass (Paspalum notatum Flugge var. saurae).</title>
        <authorList>
            <person name="Vega J.M."/>
            <person name="Podio M."/>
            <person name="Orjuela J."/>
            <person name="Siena L.A."/>
            <person name="Pessino S.C."/>
            <person name="Combes M.C."/>
            <person name="Mariac C."/>
            <person name="Albertini E."/>
            <person name="Pupilli F."/>
            <person name="Ortiz J.P.A."/>
            <person name="Leblanc O."/>
        </authorList>
    </citation>
    <scope>NUCLEOTIDE SEQUENCE [LARGE SCALE GENOMIC DNA]</scope>
    <source>
        <strain evidence="3">R1</strain>
        <tissue evidence="3">Leaf</tissue>
    </source>
</reference>
<name>A0AAQ3XDF1_PASNO</name>
<dbReference type="EMBL" id="CP144753">
    <property type="protein sequence ID" value="WVZ94768.1"/>
    <property type="molecule type" value="Genomic_DNA"/>
</dbReference>
<dbReference type="InterPro" id="IPR029466">
    <property type="entry name" value="NAM-associated_C"/>
</dbReference>
<feature type="domain" description="No apical meristem-associated C-terminal" evidence="2">
    <location>
        <begin position="295"/>
        <end position="363"/>
    </location>
</feature>
<evidence type="ECO:0000256" key="1">
    <source>
        <dbReference type="SAM" id="MobiDB-lite"/>
    </source>
</evidence>
<dbReference type="AlphaFoldDB" id="A0AAQ3XDF1"/>
<feature type="region of interest" description="Disordered" evidence="1">
    <location>
        <begin position="155"/>
        <end position="182"/>
    </location>
</feature>